<evidence type="ECO:0000313" key="10">
    <source>
        <dbReference type="EMBL" id="HIX55988.1"/>
    </source>
</evidence>
<sequence length="384" mass="41819">MEPTLSTTCHSTNDSRCHGASHSHGYCRCHGYSHGLSTARATVPTQSQGQVLPKARSHRLARTLSLAFVLQAIRNMLLRLGAGAVFLLLLSAISFALTSLSSGDAALNTLQPMGVTSTEIIERMRASLGLDLPVIEQYLTWLHMVLVEGELGMSSHFGRAVSTVLLAASTESLKLCVLALIILVVVTLPLGIYSALKPHGLVDRSLHFISILFLSVPSFLIALLCLYFLGVRVGLVSTLKPQNLGDYLTPALCLSLPLCAYYLRQVRMAVQKELQEPYLMALTARGISMRVQLWHHVLPRTMISLLPLLGISLGHLLCGAVIIETIFSLNGLGAIALQAISYRDLYLIQAYVLYCALIFMLCNYGVNVLTKKLSRTALSEVTTC</sequence>
<evidence type="ECO:0000259" key="9">
    <source>
        <dbReference type="PROSITE" id="PS50928"/>
    </source>
</evidence>
<keyword evidence="2 8" id="KW-0813">Transport</keyword>
<evidence type="ECO:0000256" key="7">
    <source>
        <dbReference type="ARBA" id="ARBA00024202"/>
    </source>
</evidence>
<keyword evidence="4 8" id="KW-0812">Transmembrane</keyword>
<dbReference type="PANTHER" id="PTHR43163">
    <property type="entry name" value="DIPEPTIDE TRANSPORT SYSTEM PERMEASE PROTEIN DPPB-RELATED"/>
    <property type="match status" value="1"/>
</dbReference>
<dbReference type="AlphaFoldDB" id="A0A9D2AZU5"/>
<dbReference type="PROSITE" id="PS50928">
    <property type="entry name" value="ABC_TM1"/>
    <property type="match status" value="1"/>
</dbReference>
<accession>A0A9D2AZU5</accession>
<dbReference type="InterPro" id="IPR035906">
    <property type="entry name" value="MetI-like_sf"/>
</dbReference>
<reference evidence="10" key="2">
    <citation type="submission" date="2021-04" db="EMBL/GenBank/DDBJ databases">
        <authorList>
            <person name="Gilroy R."/>
        </authorList>
    </citation>
    <scope>NUCLEOTIDE SEQUENCE</scope>
    <source>
        <strain evidence="10">USASDec5-558</strain>
    </source>
</reference>
<proteinExistence type="inferred from homology"/>
<evidence type="ECO:0000256" key="3">
    <source>
        <dbReference type="ARBA" id="ARBA00022475"/>
    </source>
</evidence>
<dbReference type="InterPro" id="IPR000515">
    <property type="entry name" value="MetI-like"/>
</dbReference>
<dbReference type="GO" id="GO:0055085">
    <property type="term" value="P:transmembrane transport"/>
    <property type="evidence" value="ECO:0007669"/>
    <property type="project" value="InterPro"/>
</dbReference>
<dbReference type="InterPro" id="IPR045621">
    <property type="entry name" value="BPD_transp_1_N"/>
</dbReference>
<evidence type="ECO:0000256" key="1">
    <source>
        <dbReference type="ARBA" id="ARBA00004651"/>
    </source>
</evidence>
<dbReference type="Pfam" id="PF19300">
    <property type="entry name" value="BPD_transp_1_N"/>
    <property type="match status" value="1"/>
</dbReference>
<dbReference type="SUPFAM" id="SSF161098">
    <property type="entry name" value="MetI-like"/>
    <property type="match status" value="1"/>
</dbReference>
<comment type="caution">
    <text evidence="10">The sequence shown here is derived from an EMBL/GenBank/DDBJ whole genome shotgun (WGS) entry which is preliminary data.</text>
</comment>
<comment type="similarity">
    <text evidence="7">Belongs to the binding-protein-dependent transport system permease family. OppBC subfamily.</text>
</comment>
<name>A0A9D2AZU5_9GAMM</name>
<feature type="transmembrane region" description="Helical" evidence="8">
    <location>
        <begin position="347"/>
        <end position="366"/>
    </location>
</feature>
<comment type="subcellular location">
    <subcellularLocation>
        <location evidence="1 8">Cell membrane</location>
        <topology evidence="1 8">Multi-pass membrane protein</topology>
    </subcellularLocation>
</comment>
<feature type="transmembrane region" description="Helical" evidence="8">
    <location>
        <begin position="172"/>
        <end position="196"/>
    </location>
</feature>
<dbReference type="CDD" id="cd06261">
    <property type="entry name" value="TM_PBP2"/>
    <property type="match status" value="1"/>
</dbReference>
<keyword evidence="5 8" id="KW-1133">Transmembrane helix</keyword>
<gene>
    <name evidence="10" type="ORF">H9850_00770</name>
</gene>
<keyword evidence="6 8" id="KW-0472">Membrane</keyword>
<protein>
    <submittedName>
        <fullName evidence="10">ABC transporter permease subunit</fullName>
    </submittedName>
</protein>
<evidence type="ECO:0000256" key="2">
    <source>
        <dbReference type="ARBA" id="ARBA00022448"/>
    </source>
</evidence>
<reference evidence="10" key="1">
    <citation type="journal article" date="2021" name="PeerJ">
        <title>Extensive microbial diversity within the chicken gut microbiome revealed by metagenomics and culture.</title>
        <authorList>
            <person name="Gilroy R."/>
            <person name="Ravi A."/>
            <person name="Getino M."/>
            <person name="Pursley I."/>
            <person name="Horton D.L."/>
            <person name="Alikhan N.F."/>
            <person name="Baker D."/>
            <person name="Gharbi K."/>
            <person name="Hall N."/>
            <person name="Watson M."/>
            <person name="Adriaenssens E.M."/>
            <person name="Foster-Nyarko E."/>
            <person name="Jarju S."/>
            <person name="Secka A."/>
            <person name="Antonio M."/>
            <person name="Oren A."/>
            <person name="Chaudhuri R.R."/>
            <person name="La Ragione R."/>
            <person name="Hildebrand F."/>
            <person name="Pallen M.J."/>
        </authorList>
    </citation>
    <scope>NUCLEOTIDE SEQUENCE</scope>
    <source>
        <strain evidence="10">USASDec5-558</strain>
    </source>
</reference>
<feature type="transmembrane region" description="Helical" evidence="8">
    <location>
        <begin position="77"/>
        <end position="97"/>
    </location>
</feature>
<dbReference type="Gene3D" id="1.10.3720.10">
    <property type="entry name" value="MetI-like"/>
    <property type="match status" value="1"/>
</dbReference>
<evidence type="ECO:0000256" key="6">
    <source>
        <dbReference type="ARBA" id="ARBA00023136"/>
    </source>
</evidence>
<evidence type="ECO:0000313" key="11">
    <source>
        <dbReference type="Proteomes" id="UP000886829"/>
    </source>
</evidence>
<organism evidence="10 11">
    <name type="scientific">Candidatus Anaerobiospirillum pullistercoris</name>
    <dbReference type="NCBI Taxonomy" id="2838452"/>
    <lineage>
        <taxon>Bacteria</taxon>
        <taxon>Pseudomonadati</taxon>
        <taxon>Pseudomonadota</taxon>
        <taxon>Gammaproteobacteria</taxon>
        <taxon>Aeromonadales</taxon>
        <taxon>Succinivibrionaceae</taxon>
        <taxon>Anaerobiospirillum</taxon>
    </lineage>
</organism>
<dbReference type="EMBL" id="DXEV01000018">
    <property type="protein sequence ID" value="HIX55988.1"/>
    <property type="molecule type" value="Genomic_DNA"/>
</dbReference>
<dbReference type="Proteomes" id="UP000886829">
    <property type="component" value="Unassembled WGS sequence"/>
</dbReference>
<evidence type="ECO:0000256" key="5">
    <source>
        <dbReference type="ARBA" id="ARBA00022989"/>
    </source>
</evidence>
<dbReference type="Pfam" id="PF00528">
    <property type="entry name" value="BPD_transp_1"/>
    <property type="match status" value="1"/>
</dbReference>
<evidence type="ECO:0000256" key="8">
    <source>
        <dbReference type="RuleBase" id="RU363032"/>
    </source>
</evidence>
<feature type="transmembrane region" description="Helical" evidence="8">
    <location>
        <begin position="208"/>
        <end position="235"/>
    </location>
</feature>
<keyword evidence="3" id="KW-1003">Cell membrane</keyword>
<feature type="domain" description="ABC transmembrane type-1" evidence="9">
    <location>
        <begin position="169"/>
        <end position="370"/>
    </location>
</feature>
<dbReference type="GO" id="GO:0005886">
    <property type="term" value="C:plasma membrane"/>
    <property type="evidence" value="ECO:0007669"/>
    <property type="project" value="UniProtKB-SubCell"/>
</dbReference>
<feature type="transmembrane region" description="Helical" evidence="8">
    <location>
        <begin position="305"/>
        <end position="327"/>
    </location>
</feature>
<dbReference type="PANTHER" id="PTHR43163:SF6">
    <property type="entry name" value="DIPEPTIDE TRANSPORT SYSTEM PERMEASE PROTEIN DPPB-RELATED"/>
    <property type="match status" value="1"/>
</dbReference>
<evidence type="ECO:0000256" key="4">
    <source>
        <dbReference type="ARBA" id="ARBA00022692"/>
    </source>
</evidence>
<feature type="transmembrane region" description="Helical" evidence="8">
    <location>
        <begin position="247"/>
        <end position="263"/>
    </location>
</feature>